<name>A0A6H5I4S2_9HYME</name>
<dbReference type="EMBL" id="CADCXV010000546">
    <property type="protein sequence ID" value="CAB0030779.1"/>
    <property type="molecule type" value="Genomic_DNA"/>
</dbReference>
<protein>
    <submittedName>
        <fullName evidence="2">Uncharacterized protein</fullName>
    </submittedName>
</protein>
<evidence type="ECO:0000256" key="1">
    <source>
        <dbReference type="SAM" id="MobiDB-lite"/>
    </source>
</evidence>
<proteinExistence type="predicted"/>
<gene>
    <name evidence="2" type="ORF">TBRA_LOCUS2767</name>
</gene>
<dbReference type="Proteomes" id="UP000479190">
    <property type="component" value="Unassembled WGS sequence"/>
</dbReference>
<dbReference type="AlphaFoldDB" id="A0A6H5I4S2"/>
<keyword evidence="3" id="KW-1185">Reference proteome</keyword>
<accession>A0A6H5I4S2</accession>
<feature type="region of interest" description="Disordered" evidence="1">
    <location>
        <begin position="26"/>
        <end position="76"/>
    </location>
</feature>
<organism evidence="2 3">
    <name type="scientific">Trichogramma brassicae</name>
    <dbReference type="NCBI Taxonomy" id="86971"/>
    <lineage>
        <taxon>Eukaryota</taxon>
        <taxon>Metazoa</taxon>
        <taxon>Ecdysozoa</taxon>
        <taxon>Arthropoda</taxon>
        <taxon>Hexapoda</taxon>
        <taxon>Insecta</taxon>
        <taxon>Pterygota</taxon>
        <taxon>Neoptera</taxon>
        <taxon>Endopterygota</taxon>
        <taxon>Hymenoptera</taxon>
        <taxon>Apocrita</taxon>
        <taxon>Proctotrupomorpha</taxon>
        <taxon>Chalcidoidea</taxon>
        <taxon>Trichogrammatidae</taxon>
        <taxon>Trichogramma</taxon>
    </lineage>
</organism>
<evidence type="ECO:0000313" key="3">
    <source>
        <dbReference type="Proteomes" id="UP000479190"/>
    </source>
</evidence>
<reference evidence="2 3" key="1">
    <citation type="submission" date="2020-02" db="EMBL/GenBank/DDBJ databases">
        <authorList>
            <person name="Ferguson B K."/>
        </authorList>
    </citation>
    <scope>NUCLEOTIDE SEQUENCE [LARGE SCALE GENOMIC DNA]</scope>
</reference>
<sequence>MTWDPTRMGLTCQICRYQSERFMNIPPLHHAAPDPNPPHHLPRPAGPTQKHRQPRTPHPLHYATTNTTPQPLPPRLRIHPTTITNKKSPTTTPHPIHDLVTHYRPLLPTTSHQGHNHSTAPGNCPIHSLHKGILRLAQVDLVGLAGHRLSRNGLVNESENI</sequence>
<evidence type="ECO:0000313" key="2">
    <source>
        <dbReference type="EMBL" id="CAB0030779.1"/>
    </source>
</evidence>